<dbReference type="EMBL" id="KB207186">
    <property type="protein sequence ID" value="ELP84004.1"/>
    <property type="molecule type" value="Genomic_DNA"/>
</dbReference>
<accession>L7FLG5</accession>
<sequence length="197" mass="22793">METTTELDEHLFLETYYQTSGCTSKVIEHATKIRLLVTELNNHVYKNPQTKVQLDQLRKEYQSVHSKNDGTVPVDAINTDSAFSQLVDGLKVSQEDVVDFHNDFIDDPSWNDFDRLMANVERKDEPKNQGILEASFLNDYEQKDENTILKEKIGLLEAENEKLKRQLHEIKVFYEKTKAKMSCKSPFCETPAHVPQN</sequence>
<name>L7FLG5_ENTIV</name>
<keyword evidence="2" id="KW-1185">Reference proteome</keyword>
<dbReference type="AlphaFoldDB" id="L7FLG5"/>
<dbReference type="OMA" id="FCETPAH"/>
<proteinExistence type="predicted"/>
<protein>
    <submittedName>
        <fullName evidence="1">Uncharacterized protein</fullName>
    </submittedName>
</protein>
<dbReference type="KEGG" id="eiv:EIN_345900"/>
<evidence type="ECO:0000313" key="2">
    <source>
        <dbReference type="Proteomes" id="UP000014680"/>
    </source>
</evidence>
<dbReference type="GeneID" id="14882976"/>
<reference evidence="1 2" key="1">
    <citation type="submission" date="2012-10" db="EMBL/GenBank/DDBJ databases">
        <authorList>
            <person name="Zafar N."/>
            <person name="Inman J."/>
            <person name="Hall N."/>
            <person name="Lorenzi H."/>
            <person name="Caler E."/>
        </authorList>
    </citation>
    <scope>NUCLEOTIDE SEQUENCE [LARGE SCALE GENOMIC DNA]</scope>
    <source>
        <strain evidence="1 2">IP1</strain>
    </source>
</reference>
<dbReference type="Proteomes" id="UP000014680">
    <property type="component" value="Unassembled WGS sequence"/>
</dbReference>
<gene>
    <name evidence="1" type="ORF">EIN_345900</name>
</gene>
<dbReference type="OrthoDB" id="26091at2759"/>
<evidence type="ECO:0000313" key="1">
    <source>
        <dbReference type="EMBL" id="ELP84004.1"/>
    </source>
</evidence>
<dbReference type="RefSeq" id="XP_004183350.1">
    <property type="nucleotide sequence ID" value="XM_004183302.1"/>
</dbReference>
<organism evidence="1 2">
    <name type="scientific">Entamoeba invadens IP1</name>
    <dbReference type="NCBI Taxonomy" id="370355"/>
    <lineage>
        <taxon>Eukaryota</taxon>
        <taxon>Amoebozoa</taxon>
        <taxon>Evosea</taxon>
        <taxon>Archamoebae</taxon>
        <taxon>Mastigamoebida</taxon>
        <taxon>Entamoebidae</taxon>
        <taxon>Entamoeba</taxon>
    </lineage>
</organism>
<dbReference type="VEuPathDB" id="AmoebaDB:EIN_345900"/>